<comment type="caution">
    <text evidence="4">The sequence shown here is derived from an EMBL/GenBank/DDBJ whole genome shotgun (WGS) entry which is preliminary data.</text>
</comment>
<dbReference type="Pfam" id="PF21095">
    <property type="entry name" value="CarD_C"/>
    <property type="match status" value="1"/>
</dbReference>
<dbReference type="InterPro" id="IPR036101">
    <property type="entry name" value="CarD-like/TRCF_RID_sf"/>
</dbReference>
<keyword evidence="5" id="KW-1185">Reference proteome</keyword>
<evidence type="ECO:0000259" key="2">
    <source>
        <dbReference type="Pfam" id="PF02559"/>
    </source>
</evidence>
<dbReference type="RefSeq" id="WP_207856169.1">
    <property type="nucleotide sequence ID" value="NZ_JAFREP010000001.1"/>
</dbReference>
<evidence type="ECO:0000313" key="4">
    <source>
        <dbReference type="EMBL" id="MBO1316933.1"/>
    </source>
</evidence>
<dbReference type="InterPro" id="IPR042215">
    <property type="entry name" value="CarD-like_C"/>
</dbReference>
<evidence type="ECO:0008006" key="6">
    <source>
        <dbReference type="Google" id="ProtNLM"/>
    </source>
</evidence>
<dbReference type="Gene3D" id="1.20.58.1290">
    <property type="entry name" value="CarD-like, C-terminal domain"/>
    <property type="match status" value="1"/>
</dbReference>
<dbReference type="AlphaFoldDB" id="A0A8J7U258"/>
<reference evidence="4" key="1">
    <citation type="submission" date="2021-03" db="EMBL/GenBank/DDBJ databases">
        <authorList>
            <person name="Wang G."/>
        </authorList>
    </citation>
    <scope>NUCLEOTIDE SEQUENCE</scope>
    <source>
        <strain evidence="4">KCTC 12899</strain>
    </source>
</reference>
<proteinExistence type="predicted"/>
<dbReference type="InterPro" id="IPR052531">
    <property type="entry name" value="CarD-like_regulator"/>
</dbReference>
<feature type="region of interest" description="Disordered" evidence="1">
    <location>
        <begin position="164"/>
        <end position="186"/>
    </location>
</feature>
<dbReference type="InterPro" id="IPR003711">
    <property type="entry name" value="CarD-like/TRCF_RID"/>
</dbReference>
<feature type="compositionally biased region" description="Acidic residues" evidence="1">
    <location>
        <begin position="171"/>
        <end position="186"/>
    </location>
</feature>
<feature type="domain" description="CarD C-terminal" evidence="3">
    <location>
        <begin position="92"/>
        <end position="153"/>
    </location>
</feature>
<evidence type="ECO:0000256" key="1">
    <source>
        <dbReference type="SAM" id="MobiDB-lite"/>
    </source>
</evidence>
<evidence type="ECO:0000313" key="5">
    <source>
        <dbReference type="Proteomes" id="UP000664417"/>
    </source>
</evidence>
<evidence type="ECO:0000259" key="3">
    <source>
        <dbReference type="Pfam" id="PF21095"/>
    </source>
</evidence>
<dbReference type="EMBL" id="JAFREP010000001">
    <property type="protein sequence ID" value="MBO1316933.1"/>
    <property type="molecule type" value="Genomic_DNA"/>
</dbReference>
<dbReference type="GO" id="GO:0009303">
    <property type="term" value="P:rRNA transcription"/>
    <property type="evidence" value="ECO:0007669"/>
    <property type="project" value="TreeGrafter"/>
</dbReference>
<dbReference type="PANTHER" id="PTHR38447:SF1">
    <property type="entry name" value="RNA POLYMERASE-BINDING TRANSCRIPTION FACTOR CARD"/>
    <property type="match status" value="1"/>
</dbReference>
<feature type="domain" description="CarD-like/TRCF RNAP-interacting" evidence="2">
    <location>
        <begin position="2"/>
        <end position="60"/>
    </location>
</feature>
<sequence length="186" mass="21448">MYKPGDHVFYPKGGVFVIEKECDKTIAGRNLHFYDLVSCDGKTKISIPTDNVERVGVRRLVSESELQHCVESWTADQKISKLHHKNRKSRFELMRQSGNFTDMGTVVVTIHHLINKTKATFEEKRMYDQIRKRLVDEIEIVKDLATDQADSYLQQVLDEAITRKAPKCETESDEGQPVEETEEVFS</sequence>
<dbReference type="PANTHER" id="PTHR38447">
    <property type="entry name" value="TRANSCRIPTION FACTOR YDEB-RELATED"/>
    <property type="match status" value="1"/>
</dbReference>
<dbReference type="SUPFAM" id="SSF141259">
    <property type="entry name" value="CarD-like"/>
    <property type="match status" value="1"/>
</dbReference>
<dbReference type="Gene3D" id="2.40.10.170">
    <property type="match status" value="1"/>
</dbReference>
<accession>A0A8J7U258</accession>
<dbReference type="InterPro" id="IPR048792">
    <property type="entry name" value="CarD_C"/>
</dbReference>
<dbReference type="Proteomes" id="UP000664417">
    <property type="component" value="Unassembled WGS sequence"/>
</dbReference>
<protein>
    <recommendedName>
        <fullName evidence="6">CarD-like/TRCF RNAP-interacting domain-containing protein</fullName>
    </recommendedName>
</protein>
<organism evidence="4 5">
    <name type="scientific">Acanthopleuribacter pedis</name>
    <dbReference type="NCBI Taxonomy" id="442870"/>
    <lineage>
        <taxon>Bacteria</taxon>
        <taxon>Pseudomonadati</taxon>
        <taxon>Acidobacteriota</taxon>
        <taxon>Holophagae</taxon>
        <taxon>Acanthopleuribacterales</taxon>
        <taxon>Acanthopleuribacteraceae</taxon>
        <taxon>Acanthopleuribacter</taxon>
    </lineage>
</organism>
<gene>
    <name evidence="4" type="ORF">J3U88_00575</name>
</gene>
<name>A0A8J7U258_9BACT</name>
<dbReference type="Pfam" id="PF02559">
    <property type="entry name" value="CarD_TRCF_RID"/>
    <property type="match status" value="1"/>
</dbReference>